<gene>
    <name evidence="4" type="ORF">V7S43_002724</name>
</gene>
<protein>
    <recommendedName>
        <fullName evidence="3">Fibronectin type-III domain-containing protein</fullName>
    </recommendedName>
</protein>
<evidence type="ECO:0000259" key="3">
    <source>
        <dbReference type="PROSITE" id="PS50853"/>
    </source>
</evidence>
<feature type="region of interest" description="Disordered" evidence="2">
    <location>
        <begin position="1142"/>
        <end position="1176"/>
    </location>
</feature>
<dbReference type="Gene3D" id="2.60.40.10">
    <property type="entry name" value="Immunoglobulins"/>
    <property type="match status" value="1"/>
</dbReference>
<sequence length="2651" mass="295364">MSSTRIRIGSEPGCGEAVVFEQFTREFSSILQFSREKQARQVTSGNDVTSARLQIACFGDVAQKLVPIVDRLQASDQLSTLKKTELLLIFGDKFYHIAEFQAASMFFYEKVLILDERSLETPVNNTQTVLERILTTTEQKIRQRSQLEGQTYVRSLFGVAMCCFHNQKNSDGFVKYPGKLEKIIGALTFLRLGMELAVEMERQYSGQFTWLMINGTVLVYSIAKPLQTLGFSKEVVDYVKWSLLVMESSVTLATTTYIMWRLQLGSVICDCYEDLALKEATKAEKHLKSAENCAQYLQQIVQRLRKEEELDLPLPADVQRVLTQAETASAMILSKIKTPTRSTIETTFPAVRDQLCVAIDALEHGRKKNVPVLPSVSSVDEGLELLELVLDIVTPILKQSEEEGSSVDPAVFPLSFHLVVIRHCLQLSKPRDEMPLLIKTAQTRLSSDIILSTDVAMIKCLLGLFEALHELQTSWLAWETLPEEEMSEYRELLPISGKTIPASKFLTRLSKAMQSCVFHGDGAISRSNSDLMSSVALQMYHELAVPMLNELDATEPPQFSKPLVRLTCELLLTIHFTFTAVKFDDLLLHGQVSLRLATLLSIRSKKARRGSQIVRQSIERINARRDELVNFSSHFHALEPATLLSKASFSCAIESSNSTNSRDVGVPGTGSQLGGLTQDLCCVQVDLLLLLYRLELQDATVIDALPLTNSKPGMALKSTVLASTETKLDEECHHNGYAKVLFNIQRLTHPQKSIKERRRLADESFQLLQQMEAQEEKLRSQLKPQELKESVAPAAPVVISRSSSAITVKVVEFHPSLRKKHVQYYMVFAKSVGAGTAVSLNSNQLPGTATPLYPPHLSVTISNLLPNESYVFAVAAFDSKHEVIHSIGDTSEPVVALNPLPVLMCYGYLAKACDDCQLPVRATQAANYLYNAVISHCGRPSWMANPFYRQALRREVVAQYPIPTLNLCIQALLILTHEEFGDLDREGKLVTCFDSDAQALTSTQTKALEDCRKIAIAIEIACATDNLEAIRVLSFKGYRLLLPLLHLKGSCDGLSFAPLVTFYQALHVIPSKYWDIDTRTICARVGFELFRIAQETHGDIGKATLPLLTHQREQVYPEDESLREVVALFQLLSNLRVSSPPPEATVTAVASPRAPVKEKPQSKTPIATPRTTEETQVDASRKLQSLNEILQSSEGDLGKVFRTLEHQSASDHRVVEFAAKVCGVLLAGENGVARIEQFLSSFKVGGAISSQFRATISSLGGDSLLPGVQEAADQEAKASDTCTSEAEADDLYLYRWCGELFFIQSVLLYRKIVKLRDINTVNTGNGPDTDCTYELLHGNSEKVLEAVELFDAPNDENIQENPTDSDQKAEESQLDQLFKEFLDKTTGCCTLFRQANCWQGLQAASQQLWNAIWLLWIAPSQVQTSRLAQLASCVDALLDMMDLAVNEAGDQHSTGQPLALSSVVYAAANALNLDQMWLARLIAYVLRAFCASKDWQSIVQKGSRYYSLCGSSAEGSRFTEQNFPVLIYAQQQIVNHQEALLKTAEQELNTFITAFQEQEAKKKKKKSRLVVEEVLPPEELAFRASKQETELKIQQLASARDLERDKLVELTETFDALSRAVNKSLQALNSCHELVEKYRRLKTQDDAPALRRQILASFSRCVVLARQKRQTRVVCQALQEAGDFHLASGDLAAARKSWLEALDNAYSTLNVEATWREVLTPATDQFLEGSKDKINGDELWIGLQCCSALAKLTLHSSGVNEQQAVDYALMAAAIFTRFYCCSVPHPTKCFLYGSYRILGQFWPGRELLTDPDRVPPFPLGLLFVLLPELLLQYDHQYASTAMPVIAGYEYVAESCLEDGNHVANARRLRVEALVQCGRFHEAFQVLGSLLRSDVELNAVAFYDGKPLLDAINRPALNWLLSLKVEQVPVDLEKSHPQALVVHILASILHLSVALSRHESRYDRDTAIVRSAAKKMAQTLLSLVQPSETVEDSTRTWEEIQVHRVRADFHLQLSYLAFFEGDWSASKASSMDAIAESSLIPVELRLELNQKLKFSLVLSRGTFLAQCRVQFVACCLAQTHYRSALETAQLAIEETRVTGEELLRQQLEMQRLQAAVFLGEREKSERELFALRDDALATHTSASLTYVHMIQTLSSILRSKALVASQAALEEVCEYEEEAKRVLDVLLEHDGWIGVGSALNKRLNLYQPAVPEFVQVHADLAQVLLELPLNLEHENSAVRQERALASIDDSLRALEHTTKRMAATKARVLLLKGVLLARAMRDVSFTSPLLQQRLEDCAEAFTGCIKASIEGGYDRQVVRCALIELVDLFGQKLLPGSEDTHVQAAFHYLTLALEVQKHESVLFDTLELQNGSVSSIEKLPASVCISINEQSETKEDSSNTPPNSKAPDVGSLINFFVRLLRMQHILPVRTAELQDTCALLHYFLVVHHSSYARLACLTDLPPVPSTDPEIRAGLVCALWGQDLAPALTMGSGDSNNSKFTFYFTLGTTKVSITEGSSAAGSDEAMLRMEKFASSPLLSKRCNLDRKSVRHLKAALSSLRTQMEDEDSLLIDRNSFPKILHLALCQVQQLFRLHSSEGDKGRDSGNLQDRFGNPISIECTLELVQRLEDLFSINKGANIADNELCYFLRDLLD</sequence>
<reference evidence="4 5" key="1">
    <citation type="submission" date="2024-09" db="EMBL/GenBank/DDBJ databases">
        <title>Genome sequencing and assembly of Phytophthora oleae, isolate VK10A, causative agent of rot of olive drupes.</title>
        <authorList>
            <person name="Conti Taguali S."/>
            <person name="Riolo M."/>
            <person name="La Spada F."/>
            <person name="Cacciola S.O."/>
            <person name="Dionisio G."/>
        </authorList>
    </citation>
    <scope>NUCLEOTIDE SEQUENCE [LARGE SCALE GENOMIC DNA]</scope>
    <source>
        <strain evidence="4 5">VK10A</strain>
    </source>
</reference>
<evidence type="ECO:0000313" key="5">
    <source>
        <dbReference type="Proteomes" id="UP001632037"/>
    </source>
</evidence>
<dbReference type="PANTHER" id="PTHR33487:SF1">
    <property type="entry name" value="CILIA- AND FLAGELLA-ASSOCIATED PROTEIN 54"/>
    <property type="match status" value="1"/>
</dbReference>
<accession>A0ABD3FYR6</accession>
<evidence type="ECO:0000313" key="4">
    <source>
        <dbReference type="EMBL" id="KAL3672060.1"/>
    </source>
</evidence>
<organism evidence="4 5">
    <name type="scientific">Phytophthora oleae</name>
    <dbReference type="NCBI Taxonomy" id="2107226"/>
    <lineage>
        <taxon>Eukaryota</taxon>
        <taxon>Sar</taxon>
        <taxon>Stramenopiles</taxon>
        <taxon>Oomycota</taxon>
        <taxon>Peronosporomycetes</taxon>
        <taxon>Peronosporales</taxon>
        <taxon>Peronosporaceae</taxon>
        <taxon>Phytophthora</taxon>
    </lineage>
</organism>
<feature type="coiled-coil region" evidence="1">
    <location>
        <begin position="757"/>
        <end position="788"/>
    </location>
</feature>
<proteinExistence type="predicted"/>
<dbReference type="PANTHER" id="PTHR33487">
    <property type="entry name" value="CILIA- AND FLAGELLA-ASSOCIATED PROTEIN 54"/>
    <property type="match status" value="1"/>
</dbReference>
<dbReference type="InterPro" id="IPR003961">
    <property type="entry name" value="FN3_dom"/>
</dbReference>
<keyword evidence="5" id="KW-1185">Reference proteome</keyword>
<dbReference type="Proteomes" id="UP001632037">
    <property type="component" value="Unassembled WGS sequence"/>
</dbReference>
<dbReference type="InterPro" id="IPR027912">
    <property type="entry name" value="CFAP54"/>
</dbReference>
<name>A0ABD3FYR6_9STRA</name>
<dbReference type="SUPFAM" id="SSF49265">
    <property type="entry name" value="Fibronectin type III"/>
    <property type="match status" value="1"/>
</dbReference>
<dbReference type="InterPro" id="IPR013783">
    <property type="entry name" value="Ig-like_fold"/>
</dbReference>
<feature type="domain" description="Fibronectin type-III" evidence="3">
    <location>
        <begin position="792"/>
        <end position="901"/>
    </location>
</feature>
<dbReference type="InterPro" id="IPR036116">
    <property type="entry name" value="FN3_sf"/>
</dbReference>
<evidence type="ECO:0000256" key="2">
    <source>
        <dbReference type="SAM" id="MobiDB-lite"/>
    </source>
</evidence>
<comment type="caution">
    <text evidence="4">The sequence shown here is derived from an EMBL/GenBank/DDBJ whole genome shotgun (WGS) entry which is preliminary data.</text>
</comment>
<dbReference type="Pfam" id="PF14858">
    <property type="entry name" value="CFAP54_N"/>
    <property type="match status" value="1"/>
</dbReference>
<dbReference type="CDD" id="cd00063">
    <property type="entry name" value="FN3"/>
    <property type="match status" value="1"/>
</dbReference>
<dbReference type="PROSITE" id="PS50853">
    <property type="entry name" value="FN3"/>
    <property type="match status" value="1"/>
</dbReference>
<evidence type="ECO:0000256" key="1">
    <source>
        <dbReference type="SAM" id="Coils"/>
    </source>
</evidence>
<dbReference type="EMBL" id="JBIMZQ010000004">
    <property type="protein sequence ID" value="KAL3672060.1"/>
    <property type="molecule type" value="Genomic_DNA"/>
</dbReference>
<keyword evidence="1" id="KW-0175">Coiled coil</keyword>